<sequence length="343" mass="40057">MNYLEVPTKDTRYTYPTGRIRGLEKYLLKPGDFARIKEGKDLSDSFQNLSRFYPYSESMKVCDSPEDFERGFEEEWKRVYLELRSFAPEPELVDLFWLEQDFHNIKVGLKIKVRQKVLQDTRDVKHLSLSGTLNPSLLMDALTREDLSSLPSFFKEVISHAMQMIEKGAVSREIDFFLDRMYFSKFSSGLSEYGDDFLEELAKKLIDNFNVKSFLRIKLWKREDEKKIFSQVILDGGTFEKEKIVALAGEPLDSSISFFGSIYRPILQKALEEWRVNKTLFTLDKALGKVILDFTSRGFYMTFGREPLVNYILIRKLEITTLRSILRAKKANLTLEEMEKIGL</sequence>
<protein>
    <recommendedName>
        <fullName evidence="6">V-type ATP synthase subunit C</fullName>
    </recommendedName>
</protein>
<dbReference type="InterPro" id="IPR035067">
    <property type="entry name" value="V-type_ATPase_csu/dsu"/>
</dbReference>
<evidence type="ECO:0000256" key="3">
    <source>
        <dbReference type="ARBA" id="ARBA00023065"/>
    </source>
</evidence>
<dbReference type="Gene3D" id="1.20.1690.10">
    <property type="entry name" value="V-type ATP synthase subunit C domain"/>
    <property type="match status" value="2"/>
</dbReference>
<keyword evidence="2" id="KW-0813">Transport</keyword>
<dbReference type="InterPro" id="IPR050873">
    <property type="entry name" value="V-ATPase_V0D/AC39_subunit"/>
</dbReference>
<evidence type="ECO:0000313" key="5">
    <source>
        <dbReference type="Proteomes" id="UP000267654"/>
    </source>
</evidence>
<accession>A0A662DKC0</accession>
<proteinExistence type="inferred from homology"/>
<dbReference type="EMBL" id="QMQB01000031">
    <property type="protein sequence ID" value="RLE14582.1"/>
    <property type="molecule type" value="Genomic_DNA"/>
</dbReference>
<comment type="similarity">
    <text evidence="1">Belongs to the V-ATPase V0D/AC39 subunit family.</text>
</comment>
<dbReference type="InterPro" id="IPR044911">
    <property type="entry name" value="V-type_ATPase_csu/dsu_dom_3"/>
</dbReference>
<organism evidence="4 5">
    <name type="scientific">Aerophobetes bacterium</name>
    <dbReference type="NCBI Taxonomy" id="2030807"/>
    <lineage>
        <taxon>Bacteria</taxon>
        <taxon>Candidatus Aerophobota</taxon>
    </lineage>
</organism>
<dbReference type="SUPFAM" id="SSF103486">
    <property type="entry name" value="V-type ATP synthase subunit C"/>
    <property type="match status" value="1"/>
</dbReference>
<evidence type="ECO:0000256" key="1">
    <source>
        <dbReference type="ARBA" id="ARBA00006709"/>
    </source>
</evidence>
<dbReference type="InterPro" id="IPR036079">
    <property type="entry name" value="ATPase_csu/dsu_sf"/>
</dbReference>
<keyword evidence="3" id="KW-0406">Ion transport</keyword>
<name>A0A662DKC0_UNCAE</name>
<dbReference type="Pfam" id="PF01992">
    <property type="entry name" value="vATP-synt_AC39"/>
    <property type="match status" value="1"/>
</dbReference>
<reference evidence="4 5" key="1">
    <citation type="submission" date="2018-06" db="EMBL/GenBank/DDBJ databases">
        <title>Extensive metabolic versatility and redundancy in microbially diverse, dynamic hydrothermal sediments.</title>
        <authorList>
            <person name="Dombrowski N."/>
            <person name="Teske A."/>
            <person name="Baker B.J."/>
        </authorList>
    </citation>
    <scope>NUCLEOTIDE SEQUENCE [LARGE SCALE GENOMIC DNA]</scope>
    <source>
        <strain evidence="4">B19_G9</strain>
    </source>
</reference>
<dbReference type="Proteomes" id="UP000267654">
    <property type="component" value="Unassembled WGS sequence"/>
</dbReference>
<dbReference type="PANTHER" id="PTHR38682:SF1">
    <property type="entry name" value="V-TYPE ATP SYNTHASE SUBUNIT C"/>
    <property type="match status" value="1"/>
</dbReference>
<gene>
    <name evidence="4" type="ORF">DRI96_01250</name>
</gene>
<dbReference type="GO" id="GO:0046961">
    <property type="term" value="F:proton-transporting ATPase activity, rotational mechanism"/>
    <property type="evidence" value="ECO:0007669"/>
    <property type="project" value="InterPro"/>
</dbReference>
<dbReference type="PANTHER" id="PTHR38682">
    <property type="entry name" value="V-TYPE ATP SYNTHASE SUBUNIT C"/>
    <property type="match status" value="1"/>
</dbReference>
<dbReference type="Gene3D" id="1.10.132.50">
    <property type="entry name" value="ATP synthase (C/AC39) subunit, domain 3"/>
    <property type="match status" value="1"/>
</dbReference>
<dbReference type="InterPro" id="IPR002843">
    <property type="entry name" value="ATPase_V0-cplx_csu/dsu"/>
</dbReference>
<evidence type="ECO:0000313" key="4">
    <source>
        <dbReference type="EMBL" id="RLE14582.1"/>
    </source>
</evidence>
<dbReference type="AlphaFoldDB" id="A0A662DKC0"/>
<evidence type="ECO:0008006" key="6">
    <source>
        <dbReference type="Google" id="ProtNLM"/>
    </source>
</evidence>
<comment type="caution">
    <text evidence="4">The sequence shown here is derived from an EMBL/GenBank/DDBJ whole genome shotgun (WGS) entry which is preliminary data.</text>
</comment>
<evidence type="ECO:0000256" key="2">
    <source>
        <dbReference type="ARBA" id="ARBA00022448"/>
    </source>
</evidence>